<dbReference type="PROSITE" id="PS00107">
    <property type="entry name" value="PROTEIN_KINASE_ATP"/>
    <property type="match status" value="1"/>
</dbReference>
<keyword evidence="5" id="KW-0808">Transferase</keyword>
<keyword evidence="9" id="KW-1185">Reference proteome</keyword>
<dbReference type="SMART" id="SM00220">
    <property type="entry name" value="S_TKc"/>
    <property type="match status" value="1"/>
</dbReference>
<dbReference type="PROSITE" id="PS00108">
    <property type="entry name" value="PROTEIN_KINASE_ST"/>
    <property type="match status" value="1"/>
</dbReference>
<dbReference type="GO" id="GO:0005634">
    <property type="term" value="C:nucleus"/>
    <property type="evidence" value="ECO:0007669"/>
    <property type="project" value="TreeGrafter"/>
</dbReference>
<evidence type="ECO:0000256" key="4">
    <source>
        <dbReference type="PROSITE-ProRule" id="PRU10141"/>
    </source>
</evidence>
<dbReference type="OrthoDB" id="192887at2759"/>
<keyword evidence="5" id="KW-0723">Serine/threonine-protein kinase</keyword>
<dbReference type="OMA" id="QFPAARY"/>
<dbReference type="GO" id="GO:0005524">
    <property type="term" value="F:ATP binding"/>
    <property type="evidence" value="ECO:0007669"/>
    <property type="project" value="UniProtKB-UniRule"/>
</dbReference>
<evidence type="ECO:0000313" key="7">
    <source>
        <dbReference type="EMBL" id="EKX54679.1"/>
    </source>
</evidence>
<feature type="domain" description="Protein kinase" evidence="6">
    <location>
        <begin position="1"/>
        <end position="213"/>
    </location>
</feature>
<reference evidence="8" key="3">
    <citation type="submission" date="2016-03" db="UniProtKB">
        <authorList>
            <consortium name="EnsemblProtists"/>
        </authorList>
    </citation>
    <scope>IDENTIFICATION</scope>
</reference>
<dbReference type="SUPFAM" id="SSF56112">
    <property type="entry name" value="Protein kinase-like (PK-like)"/>
    <property type="match status" value="1"/>
</dbReference>
<dbReference type="PROSITE" id="PS50011">
    <property type="entry name" value="PROTEIN_KINASE_DOM"/>
    <property type="match status" value="1"/>
</dbReference>
<proteinExistence type="inferred from homology"/>
<dbReference type="InterPro" id="IPR050108">
    <property type="entry name" value="CDK"/>
</dbReference>
<reference evidence="9" key="2">
    <citation type="submission" date="2012-11" db="EMBL/GenBank/DDBJ databases">
        <authorList>
            <person name="Kuo A."/>
            <person name="Curtis B.A."/>
            <person name="Tanifuji G."/>
            <person name="Burki F."/>
            <person name="Gruber A."/>
            <person name="Irimia M."/>
            <person name="Maruyama S."/>
            <person name="Arias M.C."/>
            <person name="Ball S.G."/>
            <person name="Gile G.H."/>
            <person name="Hirakawa Y."/>
            <person name="Hopkins J.F."/>
            <person name="Rensing S.A."/>
            <person name="Schmutz J."/>
            <person name="Symeonidi A."/>
            <person name="Elias M."/>
            <person name="Eveleigh R.J."/>
            <person name="Herman E.K."/>
            <person name="Klute M.J."/>
            <person name="Nakayama T."/>
            <person name="Obornik M."/>
            <person name="Reyes-Prieto A."/>
            <person name="Armbrust E.V."/>
            <person name="Aves S.J."/>
            <person name="Beiko R.G."/>
            <person name="Coutinho P."/>
            <person name="Dacks J.B."/>
            <person name="Durnford D.G."/>
            <person name="Fast N.M."/>
            <person name="Green B.R."/>
            <person name="Grisdale C."/>
            <person name="Hempe F."/>
            <person name="Henrissat B."/>
            <person name="Hoppner M.P."/>
            <person name="Ishida K.-I."/>
            <person name="Kim E."/>
            <person name="Koreny L."/>
            <person name="Kroth P.G."/>
            <person name="Liu Y."/>
            <person name="Malik S.-B."/>
            <person name="Maier U.G."/>
            <person name="McRose D."/>
            <person name="Mock T."/>
            <person name="Neilson J.A."/>
            <person name="Onodera N.T."/>
            <person name="Poole A.M."/>
            <person name="Pritham E.J."/>
            <person name="Richards T.A."/>
            <person name="Rocap G."/>
            <person name="Roy S.W."/>
            <person name="Sarai C."/>
            <person name="Schaack S."/>
            <person name="Shirato S."/>
            <person name="Slamovits C.H."/>
            <person name="Spencer D.F."/>
            <person name="Suzuki S."/>
            <person name="Worden A.Z."/>
            <person name="Zauner S."/>
            <person name="Barry K."/>
            <person name="Bell C."/>
            <person name="Bharti A.K."/>
            <person name="Crow J.A."/>
            <person name="Grimwood J."/>
            <person name="Kramer R."/>
            <person name="Lindquist E."/>
            <person name="Lucas S."/>
            <person name="Salamov A."/>
            <person name="McFadden G.I."/>
            <person name="Lane C.E."/>
            <person name="Keeling P.J."/>
            <person name="Gray M.W."/>
            <person name="Grigoriev I.V."/>
            <person name="Archibald J.M."/>
        </authorList>
    </citation>
    <scope>NUCLEOTIDE SEQUENCE</scope>
    <source>
        <strain evidence="9">CCMP2712</strain>
    </source>
</reference>
<evidence type="ECO:0000256" key="3">
    <source>
        <dbReference type="ARBA" id="ARBA00022840"/>
    </source>
</evidence>
<keyword evidence="2 4" id="KW-0547">Nucleotide-binding</keyword>
<evidence type="ECO:0000313" key="8">
    <source>
        <dbReference type="EnsemblProtists" id="EKX54679"/>
    </source>
</evidence>
<dbReference type="Proteomes" id="UP000011087">
    <property type="component" value="Unassembled WGS sequence"/>
</dbReference>
<dbReference type="InterPro" id="IPR008271">
    <property type="entry name" value="Ser/Thr_kinase_AS"/>
</dbReference>
<accession>L1K272</accession>
<feature type="binding site" evidence="4">
    <location>
        <position position="29"/>
    </location>
    <ligand>
        <name>ATP</name>
        <dbReference type="ChEBI" id="CHEBI:30616"/>
    </ligand>
</feature>
<evidence type="ECO:0000259" key="6">
    <source>
        <dbReference type="PROSITE" id="PS50011"/>
    </source>
</evidence>
<comment type="similarity">
    <text evidence="1">Belongs to the protein kinase superfamily. CMGC Ser/Thr protein kinase family. CDC2/CDKX subfamily.</text>
</comment>
<evidence type="ECO:0000256" key="5">
    <source>
        <dbReference type="RuleBase" id="RU000304"/>
    </source>
</evidence>
<evidence type="ECO:0000256" key="1">
    <source>
        <dbReference type="ARBA" id="ARBA00006485"/>
    </source>
</evidence>
<dbReference type="InterPro" id="IPR017441">
    <property type="entry name" value="Protein_kinase_ATP_BS"/>
</dbReference>
<evidence type="ECO:0000256" key="2">
    <source>
        <dbReference type="ARBA" id="ARBA00022741"/>
    </source>
</evidence>
<keyword evidence="5" id="KW-0418">Kinase</keyword>
<name>L1K272_GUITC</name>
<dbReference type="KEGG" id="gtt:GUITHDRAFT_53464"/>
<dbReference type="HOGENOM" id="CLU_000288_181_1_1"/>
<dbReference type="GO" id="GO:0004674">
    <property type="term" value="F:protein serine/threonine kinase activity"/>
    <property type="evidence" value="ECO:0007669"/>
    <property type="project" value="UniProtKB-KW"/>
</dbReference>
<dbReference type="EMBL" id="JH992966">
    <property type="protein sequence ID" value="EKX54679.1"/>
    <property type="molecule type" value="Genomic_DNA"/>
</dbReference>
<dbReference type="Gene3D" id="1.10.510.10">
    <property type="entry name" value="Transferase(Phosphotransferase) domain 1"/>
    <property type="match status" value="1"/>
</dbReference>
<dbReference type="InterPro" id="IPR000719">
    <property type="entry name" value="Prot_kinase_dom"/>
</dbReference>
<reference evidence="7 9" key="1">
    <citation type="journal article" date="2012" name="Nature">
        <title>Algal genomes reveal evolutionary mosaicism and the fate of nucleomorphs.</title>
        <authorList>
            <consortium name="DOE Joint Genome Institute"/>
            <person name="Curtis B.A."/>
            <person name="Tanifuji G."/>
            <person name="Burki F."/>
            <person name="Gruber A."/>
            <person name="Irimia M."/>
            <person name="Maruyama S."/>
            <person name="Arias M.C."/>
            <person name="Ball S.G."/>
            <person name="Gile G.H."/>
            <person name="Hirakawa Y."/>
            <person name="Hopkins J.F."/>
            <person name="Kuo A."/>
            <person name="Rensing S.A."/>
            <person name="Schmutz J."/>
            <person name="Symeonidi A."/>
            <person name="Elias M."/>
            <person name="Eveleigh R.J."/>
            <person name="Herman E.K."/>
            <person name="Klute M.J."/>
            <person name="Nakayama T."/>
            <person name="Obornik M."/>
            <person name="Reyes-Prieto A."/>
            <person name="Armbrust E.V."/>
            <person name="Aves S.J."/>
            <person name="Beiko R.G."/>
            <person name="Coutinho P."/>
            <person name="Dacks J.B."/>
            <person name="Durnford D.G."/>
            <person name="Fast N.M."/>
            <person name="Green B.R."/>
            <person name="Grisdale C.J."/>
            <person name="Hempel F."/>
            <person name="Henrissat B."/>
            <person name="Hoppner M.P."/>
            <person name="Ishida K."/>
            <person name="Kim E."/>
            <person name="Koreny L."/>
            <person name="Kroth P.G."/>
            <person name="Liu Y."/>
            <person name="Malik S.B."/>
            <person name="Maier U.G."/>
            <person name="McRose D."/>
            <person name="Mock T."/>
            <person name="Neilson J.A."/>
            <person name="Onodera N.T."/>
            <person name="Poole A.M."/>
            <person name="Pritham E.J."/>
            <person name="Richards T.A."/>
            <person name="Rocap G."/>
            <person name="Roy S.W."/>
            <person name="Sarai C."/>
            <person name="Schaack S."/>
            <person name="Shirato S."/>
            <person name="Slamovits C.H."/>
            <person name="Spencer D.F."/>
            <person name="Suzuki S."/>
            <person name="Worden A.Z."/>
            <person name="Zauner S."/>
            <person name="Barry K."/>
            <person name="Bell C."/>
            <person name="Bharti A.K."/>
            <person name="Crow J.A."/>
            <person name="Grimwood J."/>
            <person name="Kramer R."/>
            <person name="Lindquist E."/>
            <person name="Lucas S."/>
            <person name="Salamov A."/>
            <person name="McFadden G.I."/>
            <person name="Lane C.E."/>
            <person name="Keeling P.J."/>
            <person name="Gray M.W."/>
            <person name="Grigoriev I.V."/>
            <person name="Archibald J.M."/>
        </authorList>
    </citation>
    <scope>NUCLEOTIDE SEQUENCE</scope>
    <source>
        <strain evidence="7 9">CCMP2712</strain>
    </source>
</reference>
<feature type="non-terminal residue" evidence="7">
    <location>
        <position position="213"/>
    </location>
</feature>
<organism evidence="7">
    <name type="scientific">Guillardia theta (strain CCMP2712)</name>
    <name type="common">Cryptophyte</name>
    <dbReference type="NCBI Taxonomy" id="905079"/>
    <lineage>
        <taxon>Eukaryota</taxon>
        <taxon>Cryptophyceae</taxon>
        <taxon>Pyrenomonadales</taxon>
        <taxon>Geminigeraceae</taxon>
        <taxon>Guillardia</taxon>
    </lineage>
</organism>
<dbReference type="EnsemblProtists" id="EKX54679">
    <property type="protein sequence ID" value="EKX54679"/>
    <property type="gene ID" value="GUITHDRAFT_53464"/>
</dbReference>
<gene>
    <name evidence="7" type="ORF">GUITHDRAFT_53464</name>
</gene>
<dbReference type="eggNOG" id="KOG0660">
    <property type="taxonomic scope" value="Eukaryota"/>
</dbReference>
<dbReference type="GeneID" id="17311710"/>
<dbReference type="Gene3D" id="3.30.200.20">
    <property type="entry name" value="Phosphorylase Kinase, domain 1"/>
    <property type="match status" value="1"/>
</dbReference>
<evidence type="ECO:0000313" key="9">
    <source>
        <dbReference type="Proteomes" id="UP000011087"/>
    </source>
</evidence>
<dbReference type="Pfam" id="PF00069">
    <property type="entry name" value="Pkinase"/>
    <property type="match status" value="1"/>
</dbReference>
<dbReference type="PANTHER" id="PTHR24056">
    <property type="entry name" value="CELL DIVISION PROTEIN KINASE"/>
    <property type="match status" value="1"/>
</dbReference>
<dbReference type="InterPro" id="IPR011009">
    <property type="entry name" value="Kinase-like_dom_sf"/>
</dbReference>
<dbReference type="PaxDb" id="55529-EKX54679"/>
<dbReference type="AlphaFoldDB" id="L1K272"/>
<dbReference type="STRING" id="905079.L1K272"/>
<feature type="non-terminal residue" evidence="7">
    <location>
        <position position="1"/>
    </location>
</feature>
<keyword evidence="3 4" id="KW-0067">ATP-binding</keyword>
<dbReference type="RefSeq" id="XP_005841659.1">
    <property type="nucleotide sequence ID" value="XM_005841602.1"/>
</dbReference>
<protein>
    <recommendedName>
        <fullName evidence="6">Protein kinase domain-containing protein</fullName>
    </recommendedName>
</protein>
<sequence>QVANKIGNGAYGCVWQATIIESMEDVVVKVVWPDFDLDPDDVKEHGEATEERLEAFRREIEMMELAGSHPKIVKLLGATHDSRVIVLEEALSDLHTVIKNQAGSLHLSMISKWTRDVLEALHYLHSVNIVHRDVKPGNILIFDSMVAKLGDFGMSREFVSHEKMAVGREICTLWYRAPELLMGAAKYCPKIDVWAVGCLVMEMLIGNSIFKGN</sequence>